<dbReference type="GO" id="GO:0044716">
    <property type="term" value="F:8-oxo-GDP phosphatase activity"/>
    <property type="evidence" value="ECO:0007669"/>
    <property type="project" value="TreeGrafter"/>
</dbReference>
<keyword evidence="5" id="KW-1185">Reference proteome</keyword>
<accession>A0A5N5SXI7</accession>
<dbReference type="PROSITE" id="PS51462">
    <property type="entry name" value="NUDIX"/>
    <property type="match status" value="1"/>
</dbReference>
<dbReference type="Pfam" id="PF00293">
    <property type="entry name" value="NUDIX"/>
    <property type="match status" value="1"/>
</dbReference>
<dbReference type="InterPro" id="IPR020476">
    <property type="entry name" value="Nudix_hydrolase"/>
</dbReference>
<name>A0A5N5SXI7_9CRUS</name>
<dbReference type="InterPro" id="IPR015797">
    <property type="entry name" value="NUDIX_hydrolase-like_dom_sf"/>
</dbReference>
<gene>
    <name evidence="4" type="primary">Nudt18</name>
    <name evidence="4" type="ORF">Anas_04808</name>
</gene>
<dbReference type="Proteomes" id="UP000326759">
    <property type="component" value="Unassembled WGS sequence"/>
</dbReference>
<reference evidence="4 5" key="1">
    <citation type="journal article" date="2019" name="PLoS Biol.">
        <title>Sex chromosomes control vertical transmission of feminizing Wolbachia symbionts in an isopod.</title>
        <authorList>
            <person name="Becking T."/>
            <person name="Chebbi M.A."/>
            <person name="Giraud I."/>
            <person name="Moumen B."/>
            <person name="Laverre T."/>
            <person name="Caubet Y."/>
            <person name="Peccoud J."/>
            <person name="Gilbert C."/>
            <person name="Cordaux R."/>
        </authorList>
    </citation>
    <scope>NUCLEOTIDE SEQUENCE [LARGE SCALE GENOMIC DNA]</scope>
    <source>
        <strain evidence="4">ANa2</strain>
        <tissue evidence="4">Whole body excluding digestive tract and cuticle</tissue>
    </source>
</reference>
<dbReference type="OrthoDB" id="10005910at2759"/>
<dbReference type="Gene3D" id="3.90.79.10">
    <property type="entry name" value="Nucleoside Triphosphate Pyrophosphohydrolase"/>
    <property type="match status" value="1"/>
</dbReference>
<comment type="similarity">
    <text evidence="2">Belongs to the Nudix hydrolase family.</text>
</comment>
<dbReference type="PANTHER" id="PTHR22769:SF56">
    <property type="entry name" value="8-OXO-DGDP PHOSPHATASE NUDT18"/>
    <property type="match status" value="1"/>
</dbReference>
<organism evidence="4 5">
    <name type="scientific">Armadillidium nasatum</name>
    <dbReference type="NCBI Taxonomy" id="96803"/>
    <lineage>
        <taxon>Eukaryota</taxon>
        <taxon>Metazoa</taxon>
        <taxon>Ecdysozoa</taxon>
        <taxon>Arthropoda</taxon>
        <taxon>Crustacea</taxon>
        <taxon>Multicrustacea</taxon>
        <taxon>Malacostraca</taxon>
        <taxon>Eumalacostraca</taxon>
        <taxon>Peracarida</taxon>
        <taxon>Isopoda</taxon>
        <taxon>Oniscidea</taxon>
        <taxon>Crinocheta</taxon>
        <taxon>Armadillidiidae</taxon>
        <taxon>Armadillidium</taxon>
    </lineage>
</organism>
<evidence type="ECO:0000259" key="3">
    <source>
        <dbReference type="PROSITE" id="PS51462"/>
    </source>
</evidence>
<dbReference type="GO" id="GO:0044715">
    <property type="term" value="F:8-oxo-dGDP phosphatase activity"/>
    <property type="evidence" value="ECO:0007669"/>
    <property type="project" value="TreeGrafter"/>
</dbReference>
<dbReference type="EMBL" id="SEYY01019130">
    <property type="protein sequence ID" value="KAB7498618.1"/>
    <property type="molecule type" value="Genomic_DNA"/>
</dbReference>
<dbReference type="SUPFAM" id="SSF55811">
    <property type="entry name" value="Nudix"/>
    <property type="match status" value="1"/>
</dbReference>
<protein>
    <submittedName>
        <fullName evidence="4">8-oxo-dGDP phosphatase NUDT18</fullName>
    </submittedName>
</protein>
<evidence type="ECO:0000256" key="1">
    <source>
        <dbReference type="ARBA" id="ARBA00022801"/>
    </source>
</evidence>
<dbReference type="PROSITE" id="PS00893">
    <property type="entry name" value="NUDIX_BOX"/>
    <property type="match status" value="1"/>
</dbReference>
<comment type="caution">
    <text evidence="4">The sequence shown here is derived from an EMBL/GenBank/DDBJ whole genome shotgun (WGS) entry which is preliminary data.</text>
</comment>
<dbReference type="PRINTS" id="PR00502">
    <property type="entry name" value="NUDIXFAMILY"/>
</dbReference>
<evidence type="ECO:0000313" key="5">
    <source>
        <dbReference type="Proteomes" id="UP000326759"/>
    </source>
</evidence>
<evidence type="ECO:0000256" key="2">
    <source>
        <dbReference type="RuleBase" id="RU003476"/>
    </source>
</evidence>
<dbReference type="InterPro" id="IPR000086">
    <property type="entry name" value="NUDIX_hydrolase_dom"/>
</dbReference>
<dbReference type="PANTHER" id="PTHR22769">
    <property type="entry name" value="MUTT/NUDIX HYDROLASE"/>
    <property type="match status" value="1"/>
</dbReference>
<sequence>MEIIEENIKLLLQGGAVEEPQEYCDFTLEEQNEANVAKGSAPSAPSEFQPVLKENVCYIVAAVLVDSNGAVLMMQEAKRSCAGQWYLPAGKMEPGESIVDAATREVLEETGLKIEVTTLLMVESASGSWFRFVVTGNVLGN</sequence>
<evidence type="ECO:0000313" key="4">
    <source>
        <dbReference type="EMBL" id="KAB7498618.1"/>
    </source>
</evidence>
<dbReference type="AlphaFoldDB" id="A0A5N5SXI7"/>
<keyword evidence="1 2" id="KW-0378">Hydrolase</keyword>
<proteinExistence type="inferred from homology"/>
<feature type="domain" description="Nudix hydrolase" evidence="3">
    <location>
        <begin position="54"/>
        <end position="141"/>
    </location>
</feature>
<dbReference type="InterPro" id="IPR020084">
    <property type="entry name" value="NUDIX_hydrolase_CS"/>
</dbReference>